<dbReference type="GO" id="GO:0004842">
    <property type="term" value="F:ubiquitin-protein transferase activity"/>
    <property type="evidence" value="ECO:0007669"/>
    <property type="project" value="TreeGrafter"/>
</dbReference>
<feature type="coiled-coil region" evidence="4">
    <location>
        <begin position="251"/>
        <end position="285"/>
    </location>
</feature>
<feature type="non-terminal residue" evidence="6">
    <location>
        <position position="1"/>
    </location>
</feature>
<feature type="compositionally biased region" description="Polar residues" evidence="5">
    <location>
        <begin position="175"/>
        <end position="186"/>
    </location>
</feature>
<keyword evidence="1" id="KW-0479">Metal-binding</keyword>
<proteinExistence type="predicted"/>
<dbReference type="AlphaFoldDB" id="A0A1D1YTJ1"/>
<feature type="non-terminal residue" evidence="6">
    <location>
        <position position="292"/>
    </location>
</feature>
<gene>
    <name evidence="6" type="primary">rab11fip4a</name>
    <name evidence="6" type="ORF">g.37868</name>
</gene>
<dbReference type="EMBL" id="GDJX01009968">
    <property type="protein sequence ID" value="JAT57968.1"/>
    <property type="molecule type" value="Transcribed_RNA"/>
</dbReference>
<sequence>LLLLLLRHHRSYHHSFTTTGKGSLRRRGDFEGLGMAVQAQYPSNTALFSPEYPRKAAPRVSGRGLLLDDAAAANQGANLLGAAAGHPLGQVGFGTTMFSGEPESELTCNASGSRKRARDDAVVTALPPLNLLLQQHQQQIWLASAGGKGTQQGKLAPAGAGVSVSVHASRENSRVNESAMSSTSGRPSAGAPVPVMTSSPAMNPLVQELVSQLYSQSHEIDTLIRLQNERLRSGLEEARKRHCRALVSAMEQAVVRRLREKEAELESVSRRNAELEEKVRQMAAENQIWFNV</sequence>
<evidence type="ECO:0000256" key="4">
    <source>
        <dbReference type="SAM" id="Coils"/>
    </source>
</evidence>
<keyword evidence="2" id="KW-0863">Zinc-finger</keyword>
<evidence type="ECO:0000256" key="1">
    <source>
        <dbReference type="ARBA" id="ARBA00022723"/>
    </source>
</evidence>
<keyword evidence="3" id="KW-0862">Zinc</keyword>
<organism evidence="6">
    <name type="scientific">Anthurium amnicola</name>
    <dbReference type="NCBI Taxonomy" id="1678845"/>
    <lineage>
        <taxon>Eukaryota</taxon>
        <taxon>Viridiplantae</taxon>
        <taxon>Streptophyta</taxon>
        <taxon>Embryophyta</taxon>
        <taxon>Tracheophyta</taxon>
        <taxon>Spermatophyta</taxon>
        <taxon>Magnoliopsida</taxon>
        <taxon>Liliopsida</taxon>
        <taxon>Araceae</taxon>
        <taxon>Pothoideae</taxon>
        <taxon>Potheae</taxon>
        <taxon>Anthurium</taxon>
    </lineage>
</organism>
<evidence type="ECO:0000256" key="2">
    <source>
        <dbReference type="ARBA" id="ARBA00022771"/>
    </source>
</evidence>
<evidence type="ECO:0000256" key="5">
    <source>
        <dbReference type="SAM" id="MobiDB-lite"/>
    </source>
</evidence>
<evidence type="ECO:0000256" key="3">
    <source>
        <dbReference type="ARBA" id="ARBA00022833"/>
    </source>
</evidence>
<dbReference type="PANTHER" id="PTHR42647:SF72">
    <property type="entry name" value="EF-HAND CALCIUM-BINDING DOMAIN-CONTAINING PROTEIN 4A"/>
    <property type="match status" value="1"/>
</dbReference>
<evidence type="ECO:0000313" key="6">
    <source>
        <dbReference type="EMBL" id="JAT57968.1"/>
    </source>
</evidence>
<dbReference type="PANTHER" id="PTHR42647">
    <property type="entry name" value="SBP (S-RIBONUCLEASE BINDING PROTEIN) FAMILY PROTEIN"/>
    <property type="match status" value="1"/>
</dbReference>
<accession>A0A1D1YTJ1</accession>
<reference evidence="6" key="1">
    <citation type="submission" date="2015-07" db="EMBL/GenBank/DDBJ databases">
        <title>Transcriptome Assembly of Anthurium amnicola.</title>
        <authorList>
            <person name="Suzuki J."/>
        </authorList>
    </citation>
    <scope>NUCLEOTIDE SEQUENCE</scope>
</reference>
<name>A0A1D1YTJ1_9ARAE</name>
<protein>
    <submittedName>
        <fullName evidence="6">Rab11 family-interacting protein 4A</fullName>
    </submittedName>
</protein>
<feature type="region of interest" description="Disordered" evidence="5">
    <location>
        <begin position="168"/>
        <end position="194"/>
    </location>
</feature>
<dbReference type="GO" id="GO:0008270">
    <property type="term" value="F:zinc ion binding"/>
    <property type="evidence" value="ECO:0007669"/>
    <property type="project" value="UniProtKB-KW"/>
</dbReference>
<keyword evidence="4" id="KW-0175">Coiled coil</keyword>